<feature type="region of interest" description="Disordered" evidence="14">
    <location>
        <begin position="1099"/>
        <end position="1143"/>
    </location>
</feature>
<feature type="compositionally biased region" description="Polar residues" evidence="14">
    <location>
        <begin position="747"/>
        <end position="756"/>
    </location>
</feature>
<feature type="region of interest" description="Disordered" evidence="14">
    <location>
        <begin position="714"/>
        <end position="761"/>
    </location>
</feature>
<comment type="similarity">
    <text evidence="9">Belongs to the glycosyltransferase 8 family. Glycogenin subfamily.</text>
</comment>
<evidence type="ECO:0000256" key="6">
    <source>
        <dbReference type="ARBA" id="ARBA00023056"/>
    </source>
</evidence>
<gene>
    <name evidence="15" type="primary">GLG2_1</name>
    <name evidence="15" type="ORF">GGI19_003707</name>
</gene>
<feature type="compositionally biased region" description="Low complexity" evidence="14">
    <location>
        <begin position="1168"/>
        <end position="1186"/>
    </location>
</feature>
<keyword evidence="8" id="KW-0464">Manganese</keyword>
<feature type="region of interest" description="Disordered" evidence="14">
    <location>
        <begin position="581"/>
        <end position="667"/>
    </location>
</feature>
<feature type="compositionally biased region" description="Basic residues" evidence="14">
    <location>
        <begin position="404"/>
        <end position="414"/>
    </location>
</feature>
<keyword evidence="4 15" id="KW-0808">Transferase</keyword>
<keyword evidence="3" id="KW-0963">Cytoplasm</keyword>
<dbReference type="InterPro" id="IPR050587">
    <property type="entry name" value="GNT1/Glycosyltrans_8"/>
</dbReference>
<dbReference type="Proteomes" id="UP001140011">
    <property type="component" value="Unassembled WGS sequence"/>
</dbReference>
<dbReference type="CDD" id="cd02537">
    <property type="entry name" value="GT8_Glycogenin"/>
    <property type="match status" value="1"/>
</dbReference>
<evidence type="ECO:0000313" key="15">
    <source>
        <dbReference type="EMBL" id="KAJ2752622.1"/>
    </source>
</evidence>
<evidence type="ECO:0000256" key="8">
    <source>
        <dbReference type="ARBA" id="ARBA00023211"/>
    </source>
</evidence>
<feature type="compositionally biased region" description="Basic and acidic residues" evidence="14">
    <location>
        <begin position="415"/>
        <end position="436"/>
    </location>
</feature>
<reference evidence="15" key="1">
    <citation type="submission" date="2022-07" db="EMBL/GenBank/DDBJ databases">
        <title>Phylogenomic reconstructions and comparative analyses of Kickxellomycotina fungi.</title>
        <authorList>
            <person name="Reynolds N.K."/>
            <person name="Stajich J.E."/>
            <person name="Barry K."/>
            <person name="Grigoriev I.V."/>
            <person name="Crous P."/>
            <person name="Smith M.E."/>
        </authorList>
    </citation>
    <scope>NUCLEOTIDE SEQUENCE</scope>
    <source>
        <strain evidence="15">BCRC 34297</strain>
    </source>
</reference>
<dbReference type="EMBL" id="JANBUH010000263">
    <property type="protein sequence ID" value="KAJ2752622.1"/>
    <property type="molecule type" value="Genomic_DNA"/>
</dbReference>
<feature type="compositionally biased region" description="Polar residues" evidence="14">
    <location>
        <begin position="863"/>
        <end position="878"/>
    </location>
</feature>
<evidence type="ECO:0000313" key="16">
    <source>
        <dbReference type="Proteomes" id="UP001140011"/>
    </source>
</evidence>
<dbReference type="PANTHER" id="PTHR11183">
    <property type="entry name" value="GLYCOGENIN SUBFAMILY MEMBER"/>
    <property type="match status" value="1"/>
</dbReference>
<feature type="compositionally biased region" description="Polar residues" evidence="14">
    <location>
        <begin position="1124"/>
        <end position="1139"/>
    </location>
</feature>
<feature type="region of interest" description="Disordered" evidence="14">
    <location>
        <begin position="1244"/>
        <end position="1265"/>
    </location>
</feature>
<keyword evidence="7" id="KW-0325">Glycoprotein</keyword>
<feature type="compositionally biased region" description="Acidic residues" evidence="14">
    <location>
        <begin position="1623"/>
        <end position="1639"/>
    </location>
</feature>
<evidence type="ECO:0000256" key="11">
    <source>
        <dbReference type="ARBA" id="ARBA00050886"/>
    </source>
</evidence>
<dbReference type="OrthoDB" id="2014201at2759"/>
<comment type="catalytic activity">
    <reaction evidence="12">
        <text>L-tyrosyl-[glycogenin] + UDP-alpha-D-glucose = alpha-D-glucosyl-L-tyrosyl-[glycogenin] + UDP + H(+)</text>
        <dbReference type="Rhea" id="RHEA:23360"/>
        <dbReference type="Rhea" id="RHEA-COMP:14604"/>
        <dbReference type="Rhea" id="RHEA-COMP:14605"/>
        <dbReference type="ChEBI" id="CHEBI:15378"/>
        <dbReference type="ChEBI" id="CHEBI:46858"/>
        <dbReference type="ChEBI" id="CHEBI:58223"/>
        <dbReference type="ChEBI" id="CHEBI:58885"/>
        <dbReference type="ChEBI" id="CHEBI:140573"/>
        <dbReference type="EC" id="2.4.1.186"/>
    </reaction>
</comment>
<feature type="compositionally biased region" description="Basic and acidic residues" evidence="14">
    <location>
        <begin position="385"/>
        <end position="403"/>
    </location>
</feature>
<keyword evidence="5" id="KW-0479">Metal-binding</keyword>
<evidence type="ECO:0000256" key="7">
    <source>
        <dbReference type="ARBA" id="ARBA00023180"/>
    </source>
</evidence>
<comment type="caution">
    <text evidence="15">The sequence shown here is derived from an EMBL/GenBank/DDBJ whole genome shotgun (WGS) entry which is preliminary data.</text>
</comment>
<feature type="region of interest" description="Disordered" evidence="14">
    <location>
        <begin position="1159"/>
        <end position="1187"/>
    </location>
</feature>
<comment type="subcellular location">
    <subcellularLocation>
        <location evidence="2">Cytoplasm</location>
    </subcellularLocation>
</comment>
<evidence type="ECO:0000256" key="4">
    <source>
        <dbReference type="ARBA" id="ARBA00022679"/>
    </source>
</evidence>
<organism evidence="15 16">
    <name type="scientific">Coemansia pectinata</name>
    <dbReference type="NCBI Taxonomy" id="1052879"/>
    <lineage>
        <taxon>Eukaryota</taxon>
        <taxon>Fungi</taxon>
        <taxon>Fungi incertae sedis</taxon>
        <taxon>Zoopagomycota</taxon>
        <taxon>Kickxellomycotina</taxon>
        <taxon>Kickxellomycetes</taxon>
        <taxon>Kickxellales</taxon>
        <taxon>Kickxellaceae</taxon>
        <taxon>Coemansia</taxon>
    </lineage>
</organism>
<protein>
    <recommendedName>
        <fullName evidence="10">glycogenin glucosyltransferase</fullName>
        <ecNumber evidence="10">2.4.1.186</ecNumber>
    </recommendedName>
</protein>
<evidence type="ECO:0000256" key="13">
    <source>
        <dbReference type="ARBA" id="ARBA00057883"/>
    </source>
</evidence>
<evidence type="ECO:0000256" key="10">
    <source>
        <dbReference type="ARBA" id="ARBA00038934"/>
    </source>
</evidence>
<feature type="compositionally biased region" description="Basic and acidic residues" evidence="14">
    <location>
        <begin position="451"/>
        <end position="460"/>
    </location>
</feature>
<feature type="region of interest" description="Disordered" evidence="14">
    <location>
        <begin position="1532"/>
        <end position="1663"/>
    </location>
</feature>
<feature type="compositionally biased region" description="Basic and acidic residues" evidence="14">
    <location>
        <begin position="323"/>
        <end position="337"/>
    </location>
</feature>
<evidence type="ECO:0000256" key="1">
    <source>
        <dbReference type="ARBA" id="ARBA00001936"/>
    </source>
</evidence>
<feature type="region of interest" description="Disordered" evidence="14">
    <location>
        <begin position="1279"/>
        <end position="1366"/>
    </location>
</feature>
<keyword evidence="6" id="KW-0320">Glycogen biosynthesis</keyword>
<feature type="region of interest" description="Disordered" evidence="14">
    <location>
        <begin position="1378"/>
        <end position="1412"/>
    </location>
</feature>
<evidence type="ECO:0000256" key="14">
    <source>
        <dbReference type="SAM" id="MobiDB-lite"/>
    </source>
</evidence>
<feature type="compositionally biased region" description="Polar residues" evidence="14">
    <location>
        <begin position="1590"/>
        <end position="1600"/>
    </location>
</feature>
<dbReference type="InterPro" id="IPR029044">
    <property type="entry name" value="Nucleotide-diphossugar_trans"/>
</dbReference>
<feature type="region of interest" description="Disordered" evidence="14">
    <location>
        <begin position="1028"/>
        <end position="1064"/>
    </location>
</feature>
<dbReference type="GO" id="GO:0005978">
    <property type="term" value="P:glycogen biosynthetic process"/>
    <property type="evidence" value="ECO:0007669"/>
    <property type="project" value="UniProtKB-KW"/>
</dbReference>
<feature type="region of interest" description="Disordered" evidence="14">
    <location>
        <begin position="1701"/>
        <end position="1732"/>
    </location>
</feature>
<feature type="compositionally biased region" description="Basic and acidic residues" evidence="14">
    <location>
        <begin position="542"/>
        <end position="555"/>
    </location>
</feature>
<dbReference type="FunFam" id="3.90.550.10:FF:000092">
    <property type="entry name" value="Glycogenin 2"/>
    <property type="match status" value="1"/>
</dbReference>
<feature type="region of interest" description="Disordered" evidence="14">
    <location>
        <begin position="1452"/>
        <end position="1504"/>
    </location>
</feature>
<feature type="compositionally biased region" description="Polar residues" evidence="14">
    <location>
        <begin position="724"/>
        <end position="734"/>
    </location>
</feature>
<evidence type="ECO:0000256" key="2">
    <source>
        <dbReference type="ARBA" id="ARBA00004496"/>
    </source>
</evidence>
<keyword evidence="15" id="KW-0328">Glycosyltransferase</keyword>
<evidence type="ECO:0000256" key="5">
    <source>
        <dbReference type="ARBA" id="ARBA00022723"/>
    </source>
</evidence>
<comment type="catalytic activity">
    <reaction evidence="11">
        <text>[1,4-alpha-D-glucosyl](n)-L-tyrosyl-[glycogenin] + UDP-alpha-D-glucose = [1,4-alpha-D-glucosyl](n+1)-L-tyrosyl-[glycogenin] + UDP + H(+)</text>
        <dbReference type="Rhea" id="RHEA:56560"/>
        <dbReference type="Rhea" id="RHEA-COMP:14606"/>
        <dbReference type="Rhea" id="RHEA-COMP:14607"/>
        <dbReference type="ChEBI" id="CHEBI:15378"/>
        <dbReference type="ChEBI" id="CHEBI:58223"/>
        <dbReference type="ChEBI" id="CHEBI:58885"/>
        <dbReference type="ChEBI" id="CHEBI:140574"/>
        <dbReference type="EC" id="2.4.1.186"/>
    </reaction>
</comment>
<feature type="compositionally biased region" description="Low complexity" evidence="14">
    <location>
        <begin position="370"/>
        <end position="384"/>
    </location>
</feature>
<feature type="region of interest" description="Disordered" evidence="14">
    <location>
        <begin position="858"/>
        <end position="883"/>
    </location>
</feature>
<feature type="compositionally biased region" description="Low complexity" evidence="14">
    <location>
        <begin position="1464"/>
        <end position="1475"/>
    </location>
</feature>
<dbReference type="EC" id="2.4.1.186" evidence="10"/>
<dbReference type="GO" id="GO:0005737">
    <property type="term" value="C:cytoplasm"/>
    <property type="evidence" value="ECO:0007669"/>
    <property type="project" value="UniProtKB-SubCell"/>
</dbReference>
<dbReference type="GO" id="GO:0008466">
    <property type="term" value="F:glycogenin glucosyltransferase activity"/>
    <property type="evidence" value="ECO:0007669"/>
    <property type="project" value="UniProtKB-EC"/>
</dbReference>
<evidence type="ECO:0000256" key="12">
    <source>
        <dbReference type="ARBA" id="ARBA00052293"/>
    </source>
</evidence>
<feature type="region of interest" description="Disordered" evidence="14">
    <location>
        <begin position="531"/>
        <end position="563"/>
    </location>
</feature>
<feature type="region of interest" description="Disordered" evidence="14">
    <location>
        <begin position="321"/>
        <end position="346"/>
    </location>
</feature>
<dbReference type="Gene3D" id="3.90.550.10">
    <property type="entry name" value="Spore Coat Polysaccharide Biosynthesis Protein SpsA, Chain A"/>
    <property type="match status" value="1"/>
</dbReference>
<dbReference type="Pfam" id="PF01501">
    <property type="entry name" value="Glyco_transf_8"/>
    <property type="match status" value="1"/>
</dbReference>
<dbReference type="GO" id="GO:0046872">
    <property type="term" value="F:metal ion binding"/>
    <property type="evidence" value="ECO:0007669"/>
    <property type="project" value="UniProtKB-KW"/>
</dbReference>
<proteinExistence type="inferred from homology"/>
<dbReference type="SUPFAM" id="SSF53448">
    <property type="entry name" value="Nucleotide-diphospho-sugar transferases"/>
    <property type="match status" value="1"/>
</dbReference>
<evidence type="ECO:0000256" key="3">
    <source>
        <dbReference type="ARBA" id="ARBA00022490"/>
    </source>
</evidence>
<evidence type="ECO:0000256" key="9">
    <source>
        <dbReference type="ARBA" id="ARBA00038162"/>
    </source>
</evidence>
<name>A0A9W8GXG0_9FUNG</name>
<comment type="cofactor">
    <cofactor evidence="1">
        <name>Mn(2+)</name>
        <dbReference type="ChEBI" id="CHEBI:29035"/>
    </cofactor>
</comment>
<dbReference type="InterPro" id="IPR002495">
    <property type="entry name" value="Glyco_trans_8"/>
</dbReference>
<keyword evidence="16" id="KW-1185">Reference proteome</keyword>
<accession>A0A9W8GXG0</accession>
<feature type="compositionally biased region" description="Polar residues" evidence="14">
    <location>
        <begin position="1701"/>
        <end position="1711"/>
    </location>
</feature>
<comment type="function">
    <text evidence="13">Self-glucosylating initiator of glycogen synthesis. It catalyzes the formation of a short alpha (1,4)-glucosyl chain covalently attached via a glucose 1-O-tyrosyl linkage to internal tyrosine residues and these chains act as primers for the elongation reaction catalyzed by glycogen synthase.</text>
</comment>
<feature type="region of interest" description="Disordered" evidence="14">
    <location>
        <begin position="367"/>
        <end position="495"/>
    </location>
</feature>
<sequence length="1732" mass="190964">MSDVGQSRTKEATEASPRFAYATLVTTDSYVDGALVLLHSLRRTLTPYSIVCLATPSSLSEHSLQRLRAHFDGVIEAELRLSTDDDNLDLLGRPDLRSTLTKIQLWDPALFGAWDAVCYLDADTLVRQPIDDMFLRFDSWRSERSDDWKQGGLIAAAPDTGWPDCFNSGVLLLAPGYDCYRDLVTRAAVSTASFDGADQGLLNEHFSDWSTASPYRRLPFLYNATANVYYTYKPALQRFGHDVRVVHFIGISKPWHWERSSGGLLHSDPTMSERWRQLVNLWWNIHDECVSGWKHWKGPYDKNLAFGKGYHHITEPPASLMHTEQDSSAHADAHDNGDDYNQQPQEVPDWEKDWSWAADRVHPLDYSYLTTHSNSPPQQQQQQQHSHEEHHQSHTPHHYESSHQGHHHHGHHHHDNNSESHHHDHGQYEHHHRDDEQTPDPACNHQHHQHHGEAEHHHDNAQAGHREHHAHQQHCYGQPTTHHHHHQEQPAWMQSQRPWEDVAREGWMHHDEYKPHTYDQAYVDRHIDQPRYDDHHHHHHHHEGEHHWHGSDRGPEYVPMPLPNNQALYEATQVVLQPRDSGNAYCHHHEPQSHWHHSHQHGHDHSGGYDSHGNSQQHYTGHQEYSHHEHHEQHQHHQHHQPQTPDARSSRGTSGSSPLHYPQPKSPMIVNPVALWESSEEQARRRAWAEHVRGPLADLQDPAADHVPWPIAVPSADQRVPPSTMDQIDSSQLPRDTPWKISHVRQRPSSADENSPTVPPQPPHMGMQFKEGVANDGNARDAAGQLLQRWNEAVVARNLRSQFGNIDPEQIMHSIAKVERGTDAIRLETTVSCEAEDSNGERTVYRFTLSSTLDVGGALPSAPQGSASAPLKQQQQGNVPAPGVRLMNPPLARARSSAMAPVAAPMDPALRPAYNQVLPESLYTDSGADIDNHPGGEDITVLRQPPNYQEPAMSRRSSFIQLQPQQPSGTRVPAAAMRAAPNYSDQFAESDARYWRLQRQLIDLEMNQRRLDTDVQPVPSGLPYIVGRNTSGWDDQDTQKLDLASPPTPTHNAKPPAGFDDGPVRKLVRRPSAFSVADPDALAPPGGQASSDVSLELGARKSEPRLSAEAGMASESTGRIARQRSASSPRLPDESTSLQGPVLPSALNTVAPHVHSPLAATTDEPSKKPAAAAVGAGASAASPSLSKRSRSYTALHRIATHNSAQAAVAPLVAAAGAKAAMHAAFASSPPVSLQTDNAYAVTDTDSDADSQAFKSASGRSPTPYPRMLLAKSREVAGIASSTGDDDGNGERDSVISSGLPVESGKRPVLGLLNIEPRGSGFEPSSFDMSSPGSAGTPVTPGRQKLRPKINWGDDEDSAVPPENDRSIDAQWLRIVNGAPPSRAPILPASAPKDASKAKASEPQTVVSKPQPLPALVQSTAAESTDADVDAMMNLGSLDDDDVTRDLDDDFDAIVNDEDEPNSSPVAVPELEPVPVDGHPASPQVPPAPGTRAPPRKLHSTRSFLNLTSREYDTLSDSEVDANEAELQARFWARAMKPPKSGNSSPYSPGRRKSVVEMSSAISPRDLEEWMQWQGDSSILDRRTSGEPANMQESIGEQASMITPPASKNADGSFGPLDAVPAVDDGDSNSDGSDDDDDDALQMRRPQDALTRATMDRRSDEDMEALGLSYEEYSDTEDADAESECGSCFDSIEYAEIIESNKSLSETGSSPVNLPLNEAEESQLFVGPSEEPI</sequence>
<feature type="compositionally biased region" description="Polar residues" evidence="14">
    <location>
        <begin position="644"/>
        <end position="657"/>
    </location>
</feature>